<evidence type="ECO:0000313" key="2">
    <source>
        <dbReference type="EMBL" id="ARP60239.1"/>
    </source>
</evidence>
<dbReference type="GeneID" id="67470592"/>
<name>A0A1W6WVH1_BACTU</name>
<dbReference type="AlphaFoldDB" id="A0A1W6WVH1"/>
<gene>
    <name evidence="2" type="ORF">CAB88_25525</name>
</gene>
<dbReference type="Proteomes" id="UP000194143">
    <property type="component" value="Chromosome"/>
</dbReference>
<dbReference type="RefSeq" id="WP_000119483.1">
    <property type="nucleotide sequence ID" value="NZ_CP014847.1"/>
</dbReference>
<proteinExistence type="predicted"/>
<reference evidence="2 3" key="1">
    <citation type="submission" date="2017-04" db="EMBL/GenBank/DDBJ databases">
        <title>Complete Genome Sequence of Bacillus thuringiensis type Strain ATCC 10792.</title>
        <authorList>
            <person name="Oh D.-H."/>
            <person name="Park B.-J."/>
            <person name="Shuai W."/>
            <person name="Chelliah R."/>
        </authorList>
    </citation>
    <scope>NUCLEOTIDE SEQUENCE [LARGE SCALE GENOMIC DNA]</scope>
    <source>
        <strain evidence="2 3">ATCC 10792</strain>
    </source>
</reference>
<evidence type="ECO:0000256" key="1">
    <source>
        <dbReference type="SAM" id="Phobius"/>
    </source>
</evidence>
<evidence type="ECO:0000313" key="3">
    <source>
        <dbReference type="Proteomes" id="UP000194143"/>
    </source>
</evidence>
<feature type="transmembrane region" description="Helical" evidence="1">
    <location>
        <begin position="37"/>
        <end position="66"/>
    </location>
</feature>
<protein>
    <submittedName>
        <fullName evidence="2">Uncharacterized protein</fullName>
    </submittedName>
</protein>
<keyword evidence="1" id="KW-0812">Transmembrane</keyword>
<organism evidence="2 3">
    <name type="scientific">Bacillus thuringiensis</name>
    <dbReference type="NCBI Taxonomy" id="1428"/>
    <lineage>
        <taxon>Bacteria</taxon>
        <taxon>Bacillati</taxon>
        <taxon>Bacillota</taxon>
        <taxon>Bacilli</taxon>
        <taxon>Bacillales</taxon>
        <taxon>Bacillaceae</taxon>
        <taxon>Bacillus</taxon>
        <taxon>Bacillus cereus group</taxon>
    </lineage>
</organism>
<dbReference type="EMBL" id="CP021061">
    <property type="protein sequence ID" value="ARP60239.1"/>
    <property type="molecule type" value="Genomic_DNA"/>
</dbReference>
<sequence length="112" mass="13067">MSYDTVASLQRMQQLQQAQAACGKRIVLKRVYESDKISALIIVLCILAIPATMCISLLVGLVIYYIREFKRTTYLVKNVATGEKFRVDKQDFKQYKRNFKKKEKQVRRISDL</sequence>
<keyword evidence="3" id="KW-1185">Reference proteome</keyword>
<keyword evidence="1" id="KW-0472">Membrane</keyword>
<accession>A0A1W6WVH1</accession>
<keyword evidence="1" id="KW-1133">Transmembrane helix</keyword>